<sequence>MTEEHSPAEAARAAVIRPLNGAAATTRAAGTFQGQDAVPAAPPDLTPSPTVYEAMRTTLHLPPATRTGLKRRALDLDTTMGDLIRAAINTALEMPAVLAAASMARRGLSGGVRTTLDLPRPVHRTLKRLAADEDTSLQALVMAAILQAHPDLA</sequence>
<gene>
    <name evidence="1" type="ORF">MCNS_39450</name>
</gene>
<dbReference type="AlphaFoldDB" id="A0A1X1SRH1"/>
<protein>
    <submittedName>
        <fullName evidence="1">Uncharacterized protein</fullName>
    </submittedName>
</protein>
<dbReference type="Proteomes" id="UP000467385">
    <property type="component" value="Chromosome"/>
</dbReference>
<name>A0A1X1SRH1_9MYCO</name>
<evidence type="ECO:0000313" key="2">
    <source>
        <dbReference type="Proteomes" id="UP000467385"/>
    </source>
</evidence>
<keyword evidence="2" id="KW-1185">Reference proteome</keyword>
<evidence type="ECO:0000313" key="1">
    <source>
        <dbReference type="EMBL" id="BBZ40882.1"/>
    </source>
</evidence>
<proteinExistence type="predicted"/>
<dbReference type="RefSeq" id="WP_085236691.1">
    <property type="nucleotide sequence ID" value="NZ_AP022613.1"/>
</dbReference>
<accession>A0A1X1SRH1</accession>
<organism evidence="1 2">
    <name type="scientific">Mycobacterium conspicuum</name>
    <dbReference type="NCBI Taxonomy" id="44010"/>
    <lineage>
        <taxon>Bacteria</taxon>
        <taxon>Bacillati</taxon>
        <taxon>Actinomycetota</taxon>
        <taxon>Actinomycetes</taxon>
        <taxon>Mycobacteriales</taxon>
        <taxon>Mycobacteriaceae</taxon>
        <taxon>Mycobacterium</taxon>
    </lineage>
</organism>
<dbReference type="EMBL" id="AP022613">
    <property type="protein sequence ID" value="BBZ40882.1"/>
    <property type="molecule type" value="Genomic_DNA"/>
</dbReference>
<dbReference type="OrthoDB" id="4731613at2"/>
<reference evidence="1 2" key="1">
    <citation type="journal article" date="2019" name="Emerg. Microbes Infect.">
        <title>Comprehensive subspecies identification of 175 nontuberculous mycobacteria species based on 7547 genomic profiles.</title>
        <authorList>
            <person name="Matsumoto Y."/>
            <person name="Kinjo T."/>
            <person name="Motooka D."/>
            <person name="Nabeya D."/>
            <person name="Jung N."/>
            <person name="Uechi K."/>
            <person name="Horii T."/>
            <person name="Iida T."/>
            <person name="Fujita J."/>
            <person name="Nakamura S."/>
        </authorList>
    </citation>
    <scope>NUCLEOTIDE SEQUENCE [LARGE SCALE GENOMIC DNA]</scope>
    <source>
        <strain evidence="1 2">JCM 14738</strain>
    </source>
</reference>